<evidence type="ECO:0000313" key="2">
    <source>
        <dbReference type="Proteomes" id="UP000010466"/>
    </source>
</evidence>
<name>L0RUB9_MYCC1</name>
<sequence>MKLMLYYPRFIATPYIGSYADEAVANMVEISFDNLNEFLTFGKCENKIG</sequence>
<dbReference type="EMBL" id="HF559394">
    <property type="protein sequence ID" value="CCP23928.1"/>
    <property type="molecule type" value="Genomic_DNA"/>
</dbReference>
<gene>
    <name evidence="1" type="primary">MCYN0196</name>
    <name evidence="1" type="ordered locus">MCYN_0196</name>
</gene>
<dbReference type="HOGENOM" id="CLU_3137862_0_0_14"/>
<dbReference type="AlphaFoldDB" id="L0RUB9"/>
<protein>
    <submittedName>
        <fullName evidence="1">D-lactate dehydrogenase: D-LDH</fullName>
    </submittedName>
</protein>
<dbReference type="KEGG" id="mcy:MCYN_0196"/>
<dbReference type="PATRIC" id="fig|1246955.3.peg.178"/>
<accession>L0RUB9</accession>
<dbReference type="eggNOG" id="COG1052">
    <property type="taxonomic scope" value="Bacteria"/>
</dbReference>
<organism evidence="1 2">
    <name type="scientific">Mycoplasmopsis cynos (strain C142)</name>
    <name type="common">Mycoplasma cynos</name>
    <dbReference type="NCBI Taxonomy" id="1246955"/>
    <lineage>
        <taxon>Bacteria</taxon>
        <taxon>Bacillati</taxon>
        <taxon>Mycoplasmatota</taxon>
        <taxon>Mycoplasmoidales</taxon>
        <taxon>Metamycoplasmataceae</taxon>
        <taxon>Mycoplasmopsis</taxon>
    </lineage>
</organism>
<dbReference type="Proteomes" id="UP000010466">
    <property type="component" value="Chromosome"/>
</dbReference>
<evidence type="ECO:0000313" key="1">
    <source>
        <dbReference type="EMBL" id="CCP23928.1"/>
    </source>
</evidence>
<dbReference type="STRING" id="1246955.MCYN_0196"/>
<reference evidence="2" key="1">
    <citation type="journal article" date="2013" name="Genome Announc.">
        <title>Complete genome sequence of Mycoplasma cynos strain C142.</title>
        <authorList>
            <person name="Walker C.A."/>
            <person name="Mannering S.A."/>
            <person name="Shields S."/>
            <person name="Blake D.P."/>
            <person name="Brownlie J."/>
        </authorList>
    </citation>
    <scope>NUCLEOTIDE SEQUENCE [LARGE SCALE GENOMIC DNA]</scope>
    <source>
        <strain evidence="2">C142</strain>
    </source>
</reference>
<keyword evidence="2" id="KW-1185">Reference proteome</keyword>
<proteinExistence type="predicted"/>